<dbReference type="eggNOG" id="COG3576">
    <property type="taxonomic scope" value="Bacteria"/>
</dbReference>
<sequence>MTQQENSPFHAAEIAVQERLGVVDQVAQYSRGIRKAMPMQHREFFGGLPFIVLGLVDTQGYPWCMPLFGEEGFISSPADTRLELRALPALTHLLGLNFAPGQKVGALGIQLSTRRRNRVNGVIGEVTATGFSIDVELSFGNCPKYIQTRDLQWAKGEPAAMDVDNAAIVAGIAENAKPLIAQSDTFFIASRTKVIDRDPRHGVDASHRGGKSGFVKVEGDTLFFPDFSGNRFFNTLGNIESDGRVGLFFPDFSTGSALLAVGRAEVLWDHPSVNEFEGAQRIIAVKVDQSTYLEKFMPMTGELQEISPALDGTGLWKDHKVAQR</sequence>
<proteinExistence type="predicted"/>
<protein>
    <submittedName>
        <fullName evidence="1">Predicted flavin-nucleotide-binding protein structurally related to pyridoxine 5'-phosphate oxidase</fullName>
    </submittedName>
</protein>
<dbReference type="AlphaFoldDB" id="Q2SGZ5"/>
<dbReference type="Proteomes" id="UP000000238">
    <property type="component" value="Chromosome"/>
</dbReference>
<evidence type="ECO:0000313" key="2">
    <source>
        <dbReference type="Proteomes" id="UP000000238"/>
    </source>
</evidence>
<dbReference type="HOGENOM" id="CLU_054513_0_0_6"/>
<dbReference type="EMBL" id="CP000155">
    <property type="protein sequence ID" value="ABC30079.1"/>
    <property type="molecule type" value="Genomic_DNA"/>
</dbReference>
<dbReference type="PANTHER" id="PTHR42815:SF2">
    <property type="entry name" value="FAD-BINDING, PUTATIVE (AFU_ORTHOLOGUE AFUA_6G07600)-RELATED"/>
    <property type="match status" value="1"/>
</dbReference>
<name>Q2SGZ5_HAHCH</name>
<dbReference type="InterPro" id="IPR012349">
    <property type="entry name" value="Split_barrel_FMN-bd"/>
</dbReference>
<dbReference type="RefSeq" id="WP_011397148.1">
    <property type="nucleotide sequence ID" value="NC_007645.1"/>
</dbReference>
<dbReference type="OrthoDB" id="9796486at2"/>
<dbReference type="Gene3D" id="2.30.110.10">
    <property type="entry name" value="Electron Transport, Fmn-binding Protein, Chain A"/>
    <property type="match status" value="1"/>
</dbReference>
<dbReference type="KEGG" id="hch:HCH_03324"/>
<reference evidence="1 2" key="1">
    <citation type="journal article" date="2005" name="Nucleic Acids Res.">
        <title>Genomic blueprint of Hahella chejuensis, a marine microbe producing an algicidal agent.</title>
        <authorList>
            <person name="Jeong H."/>
            <person name="Yim J.H."/>
            <person name="Lee C."/>
            <person name="Choi S.-H."/>
            <person name="Park Y.K."/>
            <person name="Yoon S.H."/>
            <person name="Hur C.-G."/>
            <person name="Kang H.-Y."/>
            <person name="Kim D."/>
            <person name="Lee H.H."/>
            <person name="Park K.H."/>
            <person name="Park S.-H."/>
            <person name="Park H.-S."/>
            <person name="Lee H.K."/>
            <person name="Oh T.K."/>
            <person name="Kim J.F."/>
        </authorList>
    </citation>
    <scope>NUCLEOTIDE SEQUENCE [LARGE SCALE GENOMIC DNA]</scope>
    <source>
        <strain evidence="1 2">KCTC 2396</strain>
    </source>
</reference>
<dbReference type="STRING" id="349521.HCH_03324"/>
<accession>Q2SGZ5</accession>
<evidence type="ECO:0000313" key="1">
    <source>
        <dbReference type="EMBL" id="ABC30079.1"/>
    </source>
</evidence>
<keyword evidence="2" id="KW-1185">Reference proteome</keyword>
<dbReference type="PANTHER" id="PTHR42815">
    <property type="entry name" value="FAD-BINDING, PUTATIVE (AFU_ORTHOLOGUE AFUA_6G07600)-RELATED"/>
    <property type="match status" value="1"/>
</dbReference>
<gene>
    <name evidence="1" type="ordered locus">HCH_03324</name>
</gene>
<dbReference type="SUPFAM" id="SSF50475">
    <property type="entry name" value="FMN-binding split barrel"/>
    <property type="match status" value="1"/>
</dbReference>
<organism evidence="1 2">
    <name type="scientific">Hahella chejuensis (strain KCTC 2396)</name>
    <dbReference type="NCBI Taxonomy" id="349521"/>
    <lineage>
        <taxon>Bacteria</taxon>
        <taxon>Pseudomonadati</taxon>
        <taxon>Pseudomonadota</taxon>
        <taxon>Gammaproteobacteria</taxon>
        <taxon>Oceanospirillales</taxon>
        <taxon>Hahellaceae</taxon>
        <taxon>Hahella</taxon>
    </lineage>
</organism>